<feature type="compositionally biased region" description="Low complexity" evidence="1">
    <location>
        <begin position="126"/>
        <end position="154"/>
    </location>
</feature>
<evidence type="ECO:0000313" key="5">
    <source>
        <dbReference type="Proteomes" id="UP000319143"/>
    </source>
</evidence>
<feature type="region of interest" description="Disordered" evidence="1">
    <location>
        <begin position="320"/>
        <end position="496"/>
    </location>
</feature>
<dbReference type="InterPro" id="IPR001434">
    <property type="entry name" value="OmcB-like_DUF11"/>
</dbReference>
<dbReference type="Gene3D" id="2.60.40.10">
    <property type="entry name" value="Immunoglobulins"/>
    <property type="match status" value="2"/>
</dbReference>
<dbReference type="Proteomes" id="UP000319143">
    <property type="component" value="Unassembled WGS sequence"/>
</dbReference>
<dbReference type="Pfam" id="PF01345">
    <property type="entry name" value="DUF11"/>
    <property type="match status" value="2"/>
</dbReference>
<comment type="caution">
    <text evidence="4">The sequence shown here is derived from an EMBL/GenBank/DDBJ whole genome shotgun (WGS) entry which is preliminary data.</text>
</comment>
<evidence type="ECO:0000259" key="3">
    <source>
        <dbReference type="Pfam" id="PF01345"/>
    </source>
</evidence>
<dbReference type="OrthoDB" id="238179at2"/>
<feature type="compositionally biased region" description="Polar residues" evidence="1">
    <location>
        <begin position="273"/>
        <end position="283"/>
    </location>
</feature>
<dbReference type="PANTHER" id="PTHR34819:SF3">
    <property type="entry name" value="CELL SURFACE PROTEIN"/>
    <property type="match status" value="1"/>
</dbReference>
<gene>
    <name evidence="4" type="primary">omcB_1</name>
    <name evidence="4" type="ORF">Poly41_03100</name>
</gene>
<feature type="domain" description="DUF11" evidence="3">
    <location>
        <begin position="627"/>
        <end position="712"/>
    </location>
</feature>
<dbReference type="RefSeq" id="WP_146524153.1">
    <property type="nucleotide sequence ID" value="NZ_SJPV01000001.1"/>
</dbReference>
<dbReference type="PANTHER" id="PTHR34819">
    <property type="entry name" value="LARGE CYSTEINE-RICH PERIPLASMIC PROTEIN OMCB"/>
    <property type="match status" value="1"/>
</dbReference>
<feature type="region of interest" description="Disordered" evidence="1">
    <location>
        <begin position="1058"/>
        <end position="1077"/>
    </location>
</feature>
<feature type="compositionally biased region" description="Low complexity" evidence="1">
    <location>
        <begin position="342"/>
        <end position="399"/>
    </location>
</feature>
<dbReference type="InterPro" id="IPR013783">
    <property type="entry name" value="Ig-like_fold"/>
</dbReference>
<feature type="compositionally biased region" description="Basic and acidic residues" evidence="1">
    <location>
        <begin position="1066"/>
        <end position="1077"/>
    </location>
</feature>
<feature type="domain" description="DUF11" evidence="3">
    <location>
        <begin position="948"/>
        <end position="1044"/>
    </location>
</feature>
<keyword evidence="5" id="KW-1185">Reference proteome</keyword>
<reference evidence="4 5" key="1">
    <citation type="submission" date="2019-02" db="EMBL/GenBank/DDBJ databases">
        <title>Deep-cultivation of Planctomycetes and their phenomic and genomic characterization uncovers novel biology.</title>
        <authorList>
            <person name="Wiegand S."/>
            <person name="Jogler M."/>
            <person name="Boedeker C."/>
            <person name="Pinto D."/>
            <person name="Vollmers J."/>
            <person name="Rivas-Marin E."/>
            <person name="Kohn T."/>
            <person name="Peeters S.H."/>
            <person name="Heuer A."/>
            <person name="Rast P."/>
            <person name="Oberbeckmann S."/>
            <person name="Bunk B."/>
            <person name="Jeske O."/>
            <person name="Meyerdierks A."/>
            <person name="Storesund J.E."/>
            <person name="Kallscheuer N."/>
            <person name="Luecker S."/>
            <person name="Lage O.M."/>
            <person name="Pohl T."/>
            <person name="Merkel B.J."/>
            <person name="Hornburger P."/>
            <person name="Mueller R.-W."/>
            <person name="Bruemmer F."/>
            <person name="Labrenz M."/>
            <person name="Spormann A.M."/>
            <person name="Op Den Camp H."/>
            <person name="Overmann J."/>
            <person name="Amann R."/>
            <person name="Jetten M.S.M."/>
            <person name="Mascher T."/>
            <person name="Medema M.H."/>
            <person name="Devos D.P."/>
            <person name="Kaster A.-K."/>
            <person name="Ovreas L."/>
            <person name="Rohde M."/>
            <person name="Galperin M.Y."/>
            <person name="Jogler C."/>
        </authorList>
    </citation>
    <scope>NUCLEOTIDE SEQUENCE [LARGE SCALE GENOMIC DNA]</scope>
    <source>
        <strain evidence="4 5">Poly41</strain>
    </source>
</reference>
<dbReference type="EMBL" id="SJPV01000001">
    <property type="protein sequence ID" value="TWU42014.1"/>
    <property type="molecule type" value="Genomic_DNA"/>
</dbReference>
<dbReference type="AlphaFoldDB" id="A0A5C6E0I3"/>
<evidence type="ECO:0000313" key="4">
    <source>
        <dbReference type="EMBL" id="TWU42014.1"/>
    </source>
</evidence>
<feature type="compositionally biased region" description="Polar residues" evidence="1">
    <location>
        <begin position="451"/>
        <end position="462"/>
    </location>
</feature>
<sequence precursor="true">MMRRNRKMLLASTLVAIPFALLMSTLSTGQVSSDPRATGTTSTVQHAVGQQPVNSSRGDEATIQQVVGKQFDSRSTRSSGTLMQAFGFGEPKQTEPRAASQPQPHQHDNSGGLFGVLFNRSKKSESSTSSNSNEIRFGSSASSSSQSGSVDWSGIPYHSAHNSSTTQPRTPIQDPGSASRQTRIIRGRVPQPLSLDEVASNGASTSTSRIPTPPSIARSDSPVAVPRSTGSSSPLTVPVPTVAQRQSRPSLSSETSSRRSGRRSLEALDLSEVASTKSPTSTRRVAESAAPTELVPKVARRVISTPVDAETVAEATQKKLVLEPKPAPEQVASAASPETAKASISATAPADRAAPKTAALATPTTTSTLSGSGSTSVASNRRGAGAGSSADSVASKPSVPVTPVPTPTPTPTPSAELAHSSTPKSGLSSSPNYQTPDMKSQPIEMPALPNAANTLTPSQTVSHRAGPPPAAFGPGEFVPANRPNIVDSQSSLPVGSGLAASKVSADAATQPYTQQYVAQPVATPVPALNTPSGIGSNRGKMATFGQPVSPQTVPAKPAAHPMTRSVDGTVAADVELHDTRGLATDNFQQPNLSNDMRNGAGGRELMPGHNAVASELPGIRVVTHGPGEIMIRQNRQYEIRVENRGSIDANGLLVRALIPDWAEVQGHNASQGAIENQAQDAGERLVWRIDSLPAGSVERMFVQLRAQRSGTYDLDVDWTLVPQHSIATVKVHEPRLDLTIDGPEEVVYGQSQAYTVRVLNPGDGTAPNVVFTLSPNSATPQTQRIGDIPAGKEAQFEVELTAQDLVDLKIHGLASGDLELRAEAEKTIRVSAAKLEAILTGPELRYQNTESLYNLQVQNTGSATSENIAATLRLPKGVKYLGGIDEATAEAGSLNWTIKALAPEASRNYQFRCNMNATGDQKFVFECEGTAAGRTGVALATRVDSIADLVLTINDPPAPAPIGTDVTYEIVVRNRGSKEANEVRAIAQFSHGIEPNRIEGQSGELLTGQVLFDPIPAIAAGQEVRLRVVAKADRAGHHRFRTEIRSGDTVLVAEEATHYMSPQSDRVSRHSSDVEAR</sequence>
<evidence type="ECO:0000256" key="2">
    <source>
        <dbReference type="SAM" id="SignalP"/>
    </source>
</evidence>
<accession>A0A5C6E0I3</accession>
<evidence type="ECO:0000256" key="1">
    <source>
        <dbReference type="SAM" id="MobiDB-lite"/>
    </source>
</evidence>
<feature type="compositionally biased region" description="Low complexity" evidence="1">
    <location>
        <begin position="420"/>
        <end position="430"/>
    </location>
</feature>
<feature type="chain" id="PRO_5022971426" evidence="2">
    <location>
        <begin position="30"/>
        <end position="1077"/>
    </location>
</feature>
<feature type="compositionally biased region" description="Low complexity" evidence="1">
    <location>
        <begin position="245"/>
        <end position="255"/>
    </location>
</feature>
<feature type="compositionally biased region" description="Polar residues" evidence="1">
    <location>
        <begin position="160"/>
        <end position="182"/>
    </location>
</feature>
<organism evidence="4 5">
    <name type="scientific">Novipirellula artificiosorum</name>
    <dbReference type="NCBI Taxonomy" id="2528016"/>
    <lineage>
        <taxon>Bacteria</taxon>
        <taxon>Pseudomonadati</taxon>
        <taxon>Planctomycetota</taxon>
        <taxon>Planctomycetia</taxon>
        <taxon>Pirellulales</taxon>
        <taxon>Pirellulaceae</taxon>
        <taxon>Novipirellula</taxon>
    </lineage>
</organism>
<protein>
    <submittedName>
        <fullName evidence="4">Large cysteine-rich periplasmic protein OmcB</fullName>
    </submittedName>
</protein>
<keyword evidence="2" id="KW-0732">Signal</keyword>
<feature type="signal peptide" evidence="2">
    <location>
        <begin position="1"/>
        <end position="29"/>
    </location>
</feature>
<dbReference type="InterPro" id="IPR051172">
    <property type="entry name" value="Chlamydia_OmcB"/>
</dbReference>
<name>A0A5C6E0I3_9BACT</name>
<feature type="region of interest" description="Disordered" evidence="1">
    <location>
        <begin position="90"/>
        <end position="291"/>
    </location>
</feature>
<feature type="compositionally biased region" description="Pro residues" evidence="1">
    <location>
        <begin position="400"/>
        <end position="412"/>
    </location>
</feature>
<proteinExistence type="predicted"/>